<sequence length="651" mass="71387">MLKKLPLHQLLAVSFGSMIVLILFLAAFSYLSLTSGHDGFVEYRKIARSSNALSHIQGNLLSVRISAVKYLKEQSPSLITEFNQRTKLLEDELSTLESKFDDTNLIARIEQSSSQVKDYEKAFYQIVELFNTRDKLVNEQMNVVGSNMYKEVQKLEEESQKRESIQFLHEVTLLQGDLLNGRLFAMKFLGTNSAEDFGIAKQAFENVRQEIARVRGLADTEDELAVLQNLNVEVETHLSALVKVQETILSRNQIINDKLNTIGPRIASEIETIKLELKKKQDILGPKIQAQSESSVFWIKVIAVVVVGLGMLFSWFNTKIIKAPIGGEPRDIAKIAQRIAKGDLREALSADGNQANIYNSMALMNESLRDMITNIFSSARSLCGTSEQVSKITDDSKRNAEDQMDQLTQTSTAMDEMSTTVAEITRNAQMASEAATHADAATESGFNAVHDTKASMDELVESISQVSDTIAKLAQETESVGSILDVIRAIADQTNLLALNAAIEAARAGEQGRGFAVVADEVRSLASRTQNSTEEIHGMISNLQNEAKKAVDAMGRNVNFVTTTSQKMNSAEDALGTISNAVGTMRDMNVQIASASEEQSVVTAQLTQSVKLISDGAIGTAKGAELAKQEAEKLLQLSQELEGIVAQFKLH</sequence>
<evidence type="ECO:0000259" key="9">
    <source>
        <dbReference type="PROSITE" id="PS50111"/>
    </source>
</evidence>
<dbReference type="GO" id="GO:0006935">
    <property type="term" value="P:chemotaxis"/>
    <property type="evidence" value="ECO:0007669"/>
    <property type="project" value="UniProtKB-ARBA"/>
</dbReference>
<evidence type="ECO:0000256" key="3">
    <source>
        <dbReference type="ARBA" id="ARBA00022989"/>
    </source>
</evidence>
<dbReference type="InterPro" id="IPR024478">
    <property type="entry name" value="HlyB_4HB_MCP"/>
</dbReference>
<keyword evidence="4 8" id="KW-0472">Membrane</keyword>
<dbReference type="PROSITE" id="PS50111">
    <property type="entry name" value="CHEMOTAXIS_TRANSDUC_2"/>
    <property type="match status" value="1"/>
</dbReference>
<dbReference type="SMART" id="SM00283">
    <property type="entry name" value="MA"/>
    <property type="match status" value="1"/>
</dbReference>
<dbReference type="Pfam" id="PF12729">
    <property type="entry name" value="4HB_MCP_1"/>
    <property type="match status" value="1"/>
</dbReference>
<protein>
    <submittedName>
        <fullName evidence="11">Methyl-accepting chemotaxis protein</fullName>
    </submittedName>
</protein>
<evidence type="ECO:0000256" key="4">
    <source>
        <dbReference type="ARBA" id="ARBA00023136"/>
    </source>
</evidence>
<dbReference type="InterPro" id="IPR004089">
    <property type="entry name" value="MCPsignal_dom"/>
</dbReference>
<gene>
    <name evidence="11" type="ORF">J5O05_04445</name>
</gene>
<keyword evidence="3 8" id="KW-1133">Transmembrane helix</keyword>
<evidence type="ECO:0000256" key="8">
    <source>
        <dbReference type="SAM" id="Phobius"/>
    </source>
</evidence>
<comment type="subcellular location">
    <subcellularLocation>
        <location evidence="1">Membrane</location>
        <topology evidence="1">Multi-pass membrane protein</topology>
    </subcellularLocation>
</comment>
<dbReference type="AlphaFoldDB" id="A0A975HLJ1"/>
<keyword evidence="2 8" id="KW-0812">Transmembrane</keyword>
<dbReference type="SUPFAM" id="SSF58104">
    <property type="entry name" value="Methyl-accepting chemotaxis protein (MCP) signaling domain"/>
    <property type="match status" value="1"/>
</dbReference>
<evidence type="ECO:0000256" key="5">
    <source>
        <dbReference type="ARBA" id="ARBA00023224"/>
    </source>
</evidence>
<dbReference type="GO" id="GO:0007165">
    <property type="term" value="P:signal transduction"/>
    <property type="evidence" value="ECO:0007669"/>
    <property type="project" value="UniProtKB-KW"/>
</dbReference>
<evidence type="ECO:0000259" key="10">
    <source>
        <dbReference type="PROSITE" id="PS51753"/>
    </source>
</evidence>
<dbReference type="CDD" id="cd11386">
    <property type="entry name" value="MCP_signal"/>
    <property type="match status" value="1"/>
</dbReference>
<evidence type="ECO:0000256" key="2">
    <source>
        <dbReference type="ARBA" id="ARBA00022692"/>
    </source>
</evidence>
<dbReference type="RefSeq" id="WP_208843765.1">
    <property type="nucleotide sequence ID" value="NZ_CP072133.1"/>
</dbReference>
<dbReference type="Pfam" id="PF00015">
    <property type="entry name" value="MCPsignal"/>
    <property type="match status" value="1"/>
</dbReference>
<feature type="domain" description="HBM" evidence="10">
    <location>
        <begin position="45"/>
        <end position="285"/>
    </location>
</feature>
<name>A0A975HLJ1_9GAMM</name>
<keyword evidence="12" id="KW-1185">Reference proteome</keyword>
<dbReference type="Gene3D" id="1.10.287.950">
    <property type="entry name" value="Methyl-accepting chemotaxis protein"/>
    <property type="match status" value="1"/>
</dbReference>
<evidence type="ECO:0000313" key="12">
    <source>
        <dbReference type="Proteomes" id="UP000664904"/>
    </source>
</evidence>
<dbReference type="FunFam" id="1.10.287.950:FF:000001">
    <property type="entry name" value="Methyl-accepting chemotaxis sensory transducer"/>
    <property type="match status" value="1"/>
</dbReference>
<evidence type="ECO:0000313" key="11">
    <source>
        <dbReference type="EMBL" id="QTH72143.1"/>
    </source>
</evidence>
<comment type="similarity">
    <text evidence="6">Belongs to the methyl-accepting chemotaxis (MCP) protein family.</text>
</comment>
<dbReference type="PANTHER" id="PTHR32089">
    <property type="entry name" value="METHYL-ACCEPTING CHEMOTAXIS PROTEIN MCPB"/>
    <property type="match status" value="1"/>
</dbReference>
<dbReference type="PROSITE" id="PS51753">
    <property type="entry name" value="HBM"/>
    <property type="match status" value="1"/>
</dbReference>
<dbReference type="PANTHER" id="PTHR32089:SF119">
    <property type="entry name" value="METHYL-ACCEPTING CHEMOTAXIS PROTEIN CTPL"/>
    <property type="match status" value="1"/>
</dbReference>
<organism evidence="11 12">
    <name type="scientific">Pseudoalteromonas xiamenensis</name>
    <dbReference type="NCBI Taxonomy" id="882626"/>
    <lineage>
        <taxon>Bacteria</taxon>
        <taxon>Pseudomonadati</taxon>
        <taxon>Pseudomonadota</taxon>
        <taxon>Gammaproteobacteria</taxon>
        <taxon>Alteromonadales</taxon>
        <taxon>Pseudoalteromonadaceae</taxon>
        <taxon>Pseudoalteromonas</taxon>
    </lineage>
</organism>
<feature type="transmembrane region" description="Helical" evidence="8">
    <location>
        <begin position="297"/>
        <end position="316"/>
    </location>
</feature>
<dbReference type="KEGG" id="pxi:J5O05_04445"/>
<keyword evidence="5 7" id="KW-0807">Transducer</keyword>
<accession>A0A975HLJ1</accession>
<proteinExistence type="inferred from homology"/>
<evidence type="ECO:0000256" key="6">
    <source>
        <dbReference type="ARBA" id="ARBA00029447"/>
    </source>
</evidence>
<dbReference type="InterPro" id="IPR032255">
    <property type="entry name" value="HBM"/>
</dbReference>
<dbReference type="GO" id="GO:0016020">
    <property type="term" value="C:membrane"/>
    <property type="evidence" value="ECO:0007669"/>
    <property type="project" value="UniProtKB-SubCell"/>
</dbReference>
<dbReference type="Proteomes" id="UP000664904">
    <property type="component" value="Chromosome"/>
</dbReference>
<reference evidence="11" key="1">
    <citation type="submission" date="2021-03" db="EMBL/GenBank/DDBJ databases">
        <title>Complete Genome of Pseudoalteromonas xiamenensis STKMTI.2, a new potential marine bacterium producing anti-Vibrio compounds.</title>
        <authorList>
            <person name="Handayani D.P."/>
            <person name="Isnansetyo A."/>
            <person name="Istiqomah I."/>
            <person name="Jumina J."/>
        </authorList>
    </citation>
    <scope>NUCLEOTIDE SEQUENCE</scope>
    <source>
        <strain evidence="11">STKMTI.2</strain>
    </source>
</reference>
<dbReference type="EMBL" id="CP072133">
    <property type="protein sequence ID" value="QTH72143.1"/>
    <property type="molecule type" value="Genomic_DNA"/>
</dbReference>
<evidence type="ECO:0000256" key="1">
    <source>
        <dbReference type="ARBA" id="ARBA00004141"/>
    </source>
</evidence>
<evidence type="ECO:0000256" key="7">
    <source>
        <dbReference type="PROSITE-ProRule" id="PRU00284"/>
    </source>
</evidence>
<dbReference type="SMART" id="SM01358">
    <property type="entry name" value="HBM"/>
    <property type="match status" value="1"/>
</dbReference>
<feature type="domain" description="Methyl-accepting transducer" evidence="9">
    <location>
        <begin position="378"/>
        <end position="614"/>
    </location>
</feature>